<protein>
    <recommendedName>
        <fullName evidence="4">YcxB-like protein</fullName>
    </recommendedName>
</protein>
<reference evidence="3" key="1">
    <citation type="submission" date="2016-12" db="EMBL/GenBank/DDBJ databases">
        <authorList>
            <person name="Varghese N."/>
            <person name="Submissions S."/>
        </authorList>
    </citation>
    <scope>NUCLEOTIDE SEQUENCE [LARGE SCALE GENOMIC DNA]</scope>
    <source>
        <strain evidence="3">DSM 16779</strain>
    </source>
</reference>
<dbReference type="RefSeq" id="WP_074229854.1">
    <property type="nucleotide sequence ID" value="NZ_FSRQ01000001.1"/>
</dbReference>
<evidence type="ECO:0000256" key="1">
    <source>
        <dbReference type="SAM" id="Phobius"/>
    </source>
</evidence>
<feature type="transmembrane region" description="Helical" evidence="1">
    <location>
        <begin position="41"/>
        <end position="57"/>
    </location>
</feature>
<gene>
    <name evidence="2" type="ORF">SAMN05421769_1735</name>
</gene>
<feature type="transmembrane region" description="Helical" evidence="1">
    <location>
        <begin position="69"/>
        <end position="87"/>
    </location>
</feature>
<keyword evidence="1" id="KW-0472">Membrane</keyword>
<sequence>MARLNDDKIINLQINKKDFEEIYLHGDQGSLFFSPTVKGKLITTIVVAVILLVLFYFKDDLSKEKFGILYFVSFLFLLCAVYLSLAINKVSKWKKEVVKYLKTLENTEIYQIQFNTKVFKVNLNDNKETSLWTEFTAAEISDKFIGLEGKFNYMFPKKSMQEADFELLKQAVQTNVLK</sequence>
<dbReference type="EMBL" id="FSRQ01000001">
    <property type="protein sequence ID" value="SIO00643.1"/>
    <property type="molecule type" value="Genomic_DNA"/>
</dbReference>
<evidence type="ECO:0000313" key="3">
    <source>
        <dbReference type="Proteomes" id="UP000184782"/>
    </source>
</evidence>
<keyword evidence="1" id="KW-0812">Transmembrane</keyword>
<dbReference type="OrthoDB" id="1271589at2"/>
<accession>A0A1N6FZF7</accession>
<name>A0A1N6FZF7_9FLAO</name>
<evidence type="ECO:0008006" key="4">
    <source>
        <dbReference type="Google" id="ProtNLM"/>
    </source>
</evidence>
<dbReference type="Proteomes" id="UP000184782">
    <property type="component" value="Unassembled WGS sequence"/>
</dbReference>
<keyword evidence="3" id="KW-1185">Reference proteome</keyword>
<dbReference type="STRING" id="59733.SAMN05421769_1735"/>
<dbReference type="AlphaFoldDB" id="A0A1N6FZF7"/>
<proteinExistence type="predicted"/>
<evidence type="ECO:0000313" key="2">
    <source>
        <dbReference type="EMBL" id="SIO00643.1"/>
    </source>
</evidence>
<keyword evidence="1" id="KW-1133">Transmembrane helix</keyword>
<organism evidence="2 3">
    <name type="scientific">Chryseobacterium scophthalmum</name>
    <dbReference type="NCBI Taxonomy" id="59733"/>
    <lineage>
        <taxon>Bacteria</taxon>
        <taxon>Pseudomonadati</taxon>
        <taxon>Bacteroidota</taxon>
        <taxon>Flavobacteriia</taxon>
        <taxon>Flavobacteriales</taxon>
        <taxon>Weeksellaceae</taxon>
        <taxon>Chryseobacterium group</taxon>
        <taxon>Chryseobacterium</taxon>
    </lineage>
</organism>